<name>F8NRA6_SERL9</name>
<evidence type="ECO:0000259" key="7">
    <source>
        <dbReference type="Pfam" id="PF02544"/>
    </source>
</evidence>
<dbReference type="Pfam" id="PF02544">
    <property type="entry name" value="Steroid_dh"/>
    <property type="match status" value="2"/>
</dbReference>
<keyword evidence="4 6" id="KW-1133">Transmembrane helix</keyword>
<feature type="domain" description="3-oxo-5-alpha-steroid 4-dehydrogenase C-terminal" evidence="7">
    <location>
        <begin position="119"/>
        <end position="239"/>
    </location>
</feature>
<dbReference type="GeneID" id="18809459"/>
<dbReference type="Gene3D" id="1.20.120.1630">
    <property type="match status" value="1"/>
</dbReference>
<accession>F8NRA6</accession>
<comment type="similarity">
    <text evidence="2">Belongs to the steroid 5-alpha reductase family.</text>
</comment>
<comment type="subcellular location">
    <subcellularLocation>
        <location evidence="1">Membrane</location>
        <topology evidence="1">Multi-pass membrane protein</topology>
    </subcellularLocation>
</comment>
<dbReference type="PANTHER" id="PTHR10556">
    <property type="entry name" value="3-OXO-5-ALPHA-STEROID 4-DEHYDROGENASE"/>
    <property type="match status" value="1"/>
</dbReference>
<evidence type="ECO:0000313" key="8">
    <source>
        <dbReference type="EMBL" id="EGO26225.1"/>
    </source>
</evidence>
<protein>
    <recommendedName>
        <fullName evidence="7">3-oxo-5-alpha-steroid 4-dehydrogenase C-terminal domain-containing protein</fullName>
    </recommendedName>
</protein>
<keyword evidence="5 6" id="KW-0472">Membrane</keyword>
<dbReference type="RefSeq" id="XP_007316398.1">
    <property type="nucleotide sequence ID" value="XM_007316336.1"/>
</dbReference>
<dbReference type="EMBL" id="GL945432">
    <property type="protein sequence ID" value="EGO26225.1"/>
    <property type="molecule type" value="Genomic_DNA"/>
</dbReference>
<dbReference type="InterPro" id="IPR001104">
    <property type="entry name" value="3-oxo-5_a-steroid_4-DH_C"/>
</dbReference>
<evidence type="ECO:0000256" key="4">
    <source>
        <dbReference type="ARBA" id="ARBA00022989"/>
    </source>
</evidence>
<organism>
    <name type="scientific">Serpula lacrymans var. lacrymans (strain S7.9)</name>
    <name type="common">Dry rot fungus</name>
    <dbReference type="NCBI Taxonomy" id="578457"/>
    <lineage>
        <taxon>Eukaryota</taxon>
        <taxon>Fungi</taxon>
        <taxon>Dikarya</taxon>
        <taxon>Basidiomycota</taxon>
        <taxon>Agaricomycotina</taxon>
        <taxon>Agaricomycetes</taxon>
        <taxon>Agaricomycetidae</taxon>
        <taxon>Boletales</taxon>
        <taxon>Coniophorineae</taxon>
        <taxon>Serpulaceae</taxon>
        <taxon>Serpula</taxon>
    </lineage>
</organism>
<dbReference type="GO" id="GO:0016020">
    <property type="term" value="C:membrane"/>
    <property type="evidence" value="ECO:0007669"/>
    <property type="project" value="UniProtKB-SubCell"/>
</dbReference>
<feature type="transmembrane region" description="Helical" evidence="6">
    <location>
        <begin position="153"/>
        <end position="170"/>
    </location>
</feature>
<evidence type="ECO:0000256" key="3">
    <source>
        <dbReference type="ARBA" id="ARBA00022692"/>
    </source>
</evidence>
<dbReference type="InterPro" id="IPR039357">
    <property type="entry name" value="SRD5A/TECR"/>
</dbReference>
<feature type="transmembrane region" description="Helical" evidence="6">
    <location>
        <begin position="12"/>
        <end position="32"/>
    </location>
</feature>
<dbReference type="AlphaFoldDB" id="F8NRA6"/>
<evidence type="ECO:0000256" key="1">
    <source>
        <dbReference type="ARBA" id="ARBA00004141"/>
    </source>
</evidence>
<feature type="transmembrane region" description="Helical" evidence="6">
    <location>
        <begin position="81"/>
        <end position="101"/>
    </location>
</feature>
<evidence type="ECO:0000256" key="2">
    <source>
        <dbReference type="ARBA" id="ARBA00007742"/>
    </source>
</evidence>
<evidence type="ECO:0000256" key="5">
    <source>
        <dbReference type="ARBA" id="ARBA00023136"/>
    </source>
</evidence>
<evidence type="ECO:0000256" key="6">
    <source>
        <dbReference type="SAM" id="Phobius"/>
    </source>
</evidence>
<sequence length="302" mass="34004">MSYSSLYETLQKWFFVVPPLISPINFIINAPFGRFAPNVAKSSIFIVDGLKSWIIMEIVSPLTFAYTLYCAPLQNSSSSLGGPQILLAALFLIHYMNRAIISPLRTSSRSKSHISVPMSGISVNVVNGFLLGAYLSSPFAQQFLDQAFYKPEFWSYVTLCVTGLAGNILHDEILLNIRRKAKAKGKGRSEDESKSKGEHYAIPQGYLYQYISYPNYLCEWVEWTGFALASAPLPSLALFVALIKAPSNDAVSALARTVHPPWLFVFLEVFVMLPRAYRGHEWYHGRFPEYPKERKAVIPFLL</sequence>
<dbReference type="HOGENOM" id="CLU_065395_0_1_1"/>
<dbReference type="Proteomes" id="UP000008064">
    <property type="component" value="Unassembled WGS sequence"/>
</dbReference>
<dbReference type="OrthoDB" id="5788137at2759"/>
<proteinExistence type="inferred from homology"/>
<dbReference type="GO" id="GO:0006629">
    <property type="term" value="P:lipid metabolic process"/>
    <property type="evidence" value="ECO:0007669"/>
    <property type="project" value="InterPro"/>
</dbReference>
<reference evidence="8" key="1">
    <citation type="submission" date="2011-04" db="EMBL/GenBank/DDBJ databases">
        <title>Evolution of plant cell wall degrading machinery underlies the functional diversity of forest fungi.</title>
        <authorList>
            <consortium name="US DOE Joint Genome Institute (JGI-PGF)"/>
            <person name="Eastwood D.C."/>
            <person name="Floudas D."/>
            <person name="Binder M."/>
            <person name="Majcherczyk A."/>
            <person name="Schneider P."/>
            <person name="Aerts A."/>
            <person name="Asiegbu F.O."/>
            <person name="Baker S.E."/>
            <person name="Barry K."/>
            <person name="Bendiksby M."/>
            <person name="Blumentritt M."/>
            <person name="Coutinho P.M."/>
            <person name="Cullen D."/>
            <person name="Cullen D."/>
            <person name="Gathman A."/>
            <person name="Goodell B."/>
            <person name="Henrissat B."/>
            <person name="Ihrmark K."/>
            <person name="Kauserud H."/>
            <person name="Kohler A."/>
            <person name="LaButti K."/>
            <person name="Lapidus A."/>
            <person name="Lavin J.L."/>
            <person name="Lee Y.-H."/>
            <person name="Lindquist E."/>
            <person name="Lilly W."/>
            <person name="Lucas S."/>
            <person name="Morin E."/>
            <person name="Murat C."/>
            <person name="Oguiza J.A."/>
            <person name="Park J."/>
            <person name="Pisabarro A.G."/>
            <person name="Riley R."/>
            <person name="Rosling A."/>
            <person name="Salamov A."/>
            <person name="Schmidt O."/>
            <person name="Schmutz J."/>
            <person name="Skrede I."/>
            <person name="Stenlid J."/>
            <person name="Wiebenga A."/>
            <person name="Xie X."/>
            <person name="Kues U."/>
            <person name="Hibbett D.S."/>
            <person name="Hoffmeister D."/>
            <person name="Hogberg N."/>
            <person name="Martin F."/>
            <person name="Grigoriev I.V."/>
            <person name="Watkinson S.C."/>
        </authorList>
    </citation>
    <scope>NUCLEOTIDE SEQUENCE</scope>
    <source>
        <strain evidence="8">S7.9</strain>
    </source>
</reference>
<dbReference type="PROSITE" id="PS50244">
    <property type="entry name" value="S5A_REDUCTASE"/>
    <property type="match status" value="1"/>
</dbReference>
<keyword evidence="3 6" id="KW-0812">Transmembrane</keyword>
<feature type="domain" description="3-oxo-5-alpha-steroid 4-dehydrogenase C-terminal" evidence="7">
    <location>
        <begin position="254"/>
        <end position="302"/>
    </location>
</feature>
<feature type="transmembrane region" description="Helical" evidence="6">
    <location>
        <begin position="113"/>
        <end position="133"/>
    </location>
</feature>
<dbReference type="KEGG" id="sla:SERLADRAFT_355191"/>
<gene>
    <name evidence="8" type="ORF">SERLADRAFT_355191</name>
</gene>
<dbReference type="GO" id="GO:0016627">
    <property type="term" value="F:oxidoreductase activity, acting on the CH-CH group of donors"/>
    <property type="evidence" value="ECO:0007669"/>
    <property type="project" value="InterPro"/>
</dbReference>
<dbReference type="PANTHER" id="PTHR10556:SF43">
    <property type="entry name" value="STEROID 5-ALPHA-REDUCTASE DET2"/>
    <property type="match status" value="1"/>
</dbReference>